<name>A0ABQ8G437_9PEZI</name>
<dbReference type="Proteomes" id="UP000774617">
    <property type="component" value="Unassembled WGS sequence"/>
</dbReference>
<evidence type="ECO:0000259" key="6">
    <source>
        <dbReference type="Pfam" id="PF08242"/>
    </source>
</evidence>
<dbReference type="PANTHER" id="PTHR35897:SF1">
    <property type="entry name" value="METHYLTRANSFERASE AUSD"/>
    <property type="match status" value="1"/>
</dbReference>
<proteinExistence type="inferred from homology"/>
<accession>A0ABQ8G437</accession>
<dbReference type="EMBL" id="JAGTJR010000021">
    <property type="protein sequence ID" value="KAH7044044.1"/>
    <property type="molecule type" value="Genomic_DNA"/>
</dbReference>
<evidence type="ECO:0000313" key="8">
    <source>
        <dbReference type="Proteomes" id="UP000774617"/>
    </source>
</evidence>
<dbReference type="InterPro" id="IPR029063">
    <property type="entry name" value="SAM-dependent_MTases_sf"/>
</dbReference>
<comment type="pathway">
    <text evidence="1">Secondary metabolite biosynthesis.</text>
</comment>
<feature type="region of interest" description="Disordered" evidence="5">
    <location>
        <begin position="174"/>
        <end position="195"/>
    </location>
</feature>
<dbReference type="InterPro" id="IPR051654">
    <property type="entry name" value="Meroterpenoid_MTases"/>
</dbReference>
<evidence type="ECO:0000313" key="7">
    <source>
        <dbReference type="EMBL" id="KAH7044044.1"/>
    </source>
</evidence>
<evidence type="ECO:0000256" key="4">
    <source>
        <dbReference type="ARBA" id="ARBA00038314"/>
    </source>
</evidence>
<evidence type="ECO:0000256" key="1">
    <source>
        <dbReference type="ARBA" id="ARBA00005179"/>
    </source>
</evidence>
<dbReference type="SUPFAM" id="SSF53335">
    <property type="entry name" value="S-adenosyl-L-methionine-dependent methyltransferases"/>
    <property type="match status" value="1"/>
</dbReference>
<keyword evidence="8" id="KW-1185">Reference proteome</keyword>
<protein>
    <recommendedName>
        <fullName evidence="6">Methyltransferase type 12 domain-containing protein</fullName>
    </recommendedName>
</protein>
<gene>
    <name evidence="7" type="ORF">B0J12DRAFT_760511</name>
</gene>
<reference evidence="7 8" key="1">
    <citation type="journal article" date="2021" name="Nat. Commun.">
        <title>Genetic determinants of endophytism in the Arabidopsis root mycobiome.</title>
        <authorList>
            <person name="Mesny F."/>
            <person name="Miyauchi S."/>
            <person name="Thiergart T."/>
            <person name="Pickel B."/>
            <person name="Atanasova L."/>
            <person name="Karlsson M."/>
            <person name="Huettel B."/>
            <person name="Barry K.W."/>
            <person name="Haridas S."/>
            <person name="Chen C."/>
            <person name="Bauer D."/>
            <person name="Andreopoulos W."/>
            <person name="Pangilinan J."/>
            <person name="LaButti K."/>
            <person name="Riley R."/>
            <person name="Lipzen A."/>
            <person name="Clum A."/>
            <person name="Drula E."/>
            <person name="Henrissat B."/>
            <person name="Kohler A."/>
            <person name="Grigoriev I.V."/>
            <person name="Martin F.M."/>
            <person name="Hacquard S."/>
        </authorList>
    </citation>
    <scope>NUCLEOTIDE SEQUENCE [LARGE SCALE GENOMIC DNA]</scope>
    <source>
        <strain evidence="7 8">MPI-SDFR-AT-0080</strain>
    </source>
</reference>
<evidence type="ECO:0000256" key="2">
    <source>
        <dbReference type="ARBA" id="ARBA00022679"/>
    </source>
</evidence>
<comment type="caution">
    <text evidence="7">The sequence shown here is derived from an EMBL/GenBank/DDBJ whole genome shotgun (WGS) entry which is preliminary data.</text>
</comment>
<dbReference type="PANTHER" id="PTHR35897">
    <property type="entry name" value="METHYLTRANSFERASE AUSD"/>
    <property type="match status" value="1"/>
</dbReference>
<keyword evidence="3" id="KW-0949">S-adenosyl-L-methionine</keyword>
<dbReference type="InterPro" id="IPR013217">
    <property type="entry name" value="Methyltransf_12"/>
</dbReference>
<feature type="domain" description="Methyltransferase type 12" evidence="6">
    <location>
        <begin position="64"/>
        <end position="166"/>
    </location>
</feature>
<sequence>MAAQLFRKDVPWYVEQVPPLQPAMRELLAPFPCVGSFLFAELALPTFPGYGGLVERLRDGERYLEIGCGLGQDVRKLLHAGVPPSSLHATDLLPGLISAGHSLFRDASTTSPLFFAADFLDASDEGPLSPLGHSMDVIHASMFLHCFDLSTQHRACARIVELLKPKAGSTVVGRQGGVAPGAEPREEGVKGPMGELGGVKRTNYLHNEESFKAMWEEVGRKTGSKWSVQTATEEVNVADRGRLYFGDGDHRWLRFEVVRLE</sequence>
<evidence type="ECO:0000256" key="3">
    <source>
        <dbReference type="ARBA" id="ARBA00022691"/>
    </source>
</evidence>
<keyword evidence="2" id="KW-0808">Transferase</keyword>
<dbReference type="Gene3D" id="3.40.50.150">
    <property type="entry name" value="Vaccinia Virus protein VP39"/>
    <property type="match status" value="1"/>
</dbReference>
<dbReference type="Pfam" id="PF08242">
    <property type="entry name" value="Methyltransf_12"/>
    <property type="match status" value="1"/>
</dbReference>
<organism evidence="7 8">
    <name type="scientific">Macrophomina phaseolina</name>
    <dbReference type="NCBI Taxonomy" id="35725"/>
    <lineage>
        <taxon>Eukaryota</taxon>
        <taxon>Fungi</taxon>
        <taxon>Dikarya</taxon>
        <taxon>Ascomycota</taxon>
        <taxon>Pezizomycotina</taxon>
        <taxon>Dothideomycetes</taxon>
        <taxon>Dothideomycetes incertae sedis</taxon>
        <taxon>Botryosphaeriales</taxon>
        <taxon>Botryosphaeriaceae</taxon>
        <taxon>Macrophomina</taxon>
    </lineage>
</organism>
<evidence type="ECO:0000256" key="5">
    <source>
        <dbReference type="SAM" id="MobiDB-lite"/>
    </source>
</evidence>
<comment type="similarity">
    <text evidence="4">Belongs to the class I-like SAM-binding methyltransferase superfamily.</text>
</comment>